<evidence type="ECO:0000313" key="4">
    <source>
        <dbReference type="Proteomes" id="UP000886800"/>
    </source>
</evidence>
<proteinExistence type="predicted"/>
<organism evidence="3 4">
    <name type="scientific">Candidatus Anaerotruncus excrementipullorum</name>
    <dbReference type="NCBI Taxonomy" id="2838465"/>
    <lineage>
        <taxon>Bacteria</taxon>
        <taxon>Bacillati</taxon>
        <taxon>Bacillota</taxon>
        <taxon>Clostridia</taxon>
        <taxon>Eubacteriales</taxon>
        <taxon>Oscillospiraceae</taxon>
        <taxon>Anaerotruncus</taxon>
    </lineage>
</organism>
<dbReference type="InterPro" id="IPR044911">
    <property type="entry name" value="V-type_ATPase_csu/dsu_dom_3"/>
</dbReference>
<dbReference type="AlphaFoldDB" id="A0A9D2B8K7"/>
<gene>
    <name evidence="3" type="ORF">H9736_08475</name>
</gene>
<dbReference type="GO" id="GO:0046961">
    <property type="term" value="F:proton-transporting ATPase activity, rotational mechanism"/>
    <property type="evidence" value="ECO:0007669"/>
    <property type="project" value="InterPro"/>
</dbReference>
<keyword evidence="1" id="KW-0813">Transport</keyword>
<protein>
    <submittedName>
        <fullName evidence="3">V-type ATPase subunit</fullName>
    </submittedName>
</protein>
<dbReference type="PANTHER" id="PTHR38682:SF1">
    <property type="entry name" value="V-TYPE ATP SYNTHASE SUBUNIT C"/>
    <property type="match status" value="1"/>
</dbReference>
<reference evidence="3" key="1">
    <citation type="journal article" date="2021" name="PeerJ">
        <title>Extensive microbial diversity within the chicken gut microbiome revealed by metagenomics and culture.</title>
        <authorList>
            <person name="Gilroy R."/>
            <person name="Ravi A."/>
            <person name="Getino M."/>
            <person name="Pursley I."/>
            <person name="Horton D.L."/>
            <person name="Alikhan N.F."/>
            <person name="Baker D."/>
            <person name="Gharbi K."/>
            <person name="Hall N."/>
            <person name="Watson M."/>
            <person name="Adriaenssens E.M."/>
            <person name="Foster-Nyarko E."/>
            <person name="Jarju S."/>
            <person name="Secka A."/>
            <person name="Antonio M."/>
            <person name="Oren A."/>
            <person name="Chaudhuri R.R."/>
            <person name="La Ragione R."/>
            <person name="Hildebrand F."/>
            <person name="Pallen M.J."/>
        </authorList>
    </citation>
    <scope>NUCLEOTIDE SEQUENCE</scope>
    <source>
        <strain evidence="3">CHK188-5543</strain>
    </source>
</reference>
<sequence length="351" mass="40750">MNHQANAVLAKVRGMYGRMLTPAQYEELLRKQSLPEISAYLREKTSYAKALAGVQDSAVHRGLLEDLLERDQFHQYERVLHYIDPQEGVWRIVTLNLEVELLLSCLRGIISGRQQESLLADLPTALQPWVRFKMVDLVGVQSVEQLAQVLEHTPYGPALRELLERYPPLPDRQVRYTSIEMGLRARYYTTLLEWAAQSTRGQAASQLRELIGMRAELLNLTALWRVKTYFPDQKAGWVDQLLPFRCKLTLREWQAMVKAPDRAALEALVRRSWYGRRLPVEAGEPIEVLAGRLRCQVCRRWMRFATDPQVVYTAYMMLRTMETEDIVRIIEGVRYRMPPDRIEKLLVKTKG</sequence>
<keyword evidence="2" id="KW-0406">Ion transport</keyword>
<dbReference type="InterPro" id="IPR036079">
    <property type="entry name" value="ATPase_csu/dsu_sf"/>
</dbReference>
<comment type="caution">
    <text evidence="3">The sequence shown here is derived from an EMBL/GenBank/DDBJ whole genome shotgun (WGS) entry which is preliminary data.</text>
</comment>
<dbReference type="SUPFAM" id="SSF103486">
    <property type="entry name" value="V-type ATP synthase subunit C"/>
    <property type="match status" value="1"/>
</dbReference>
<evidence type="ECO:0000313" key="3">
    <source>
        <dbReference type="EMBL" id="HIX66267.1"/>
    </source>
</evidence>
<evidence type="ECO:0000256" key="2">
    <source>
        <dbReference type="ARBA" id="ARBA00023065"/>
    </source>
</evidence>
<dbReference type="InterPro" id="IPR002843">
    <property type="entry name" value="ATPase_V0-cplx_csu/dsu"/>
</dbReference>
<evidence type="ECO:0000256" key="1">
    <source>
        <dbReference type="ARBA" id="ARBA00022448"/>
    </source>
</evidence>
<reference evidence="3" key="2">
    <citation type="submission" date="2021-04" db="EMBL/GenBank/DDBJ databases">
        <authorList>
            <person name="Gilroy R."/>
        </authorList>
    </citation>
    <scope>NUCLEOTIDE SEQUENCE</scope>
    <source>
        <strain evidence="3">CHK188-5543</strain>
    </source>
</reference>
<dbReference type="PANTHER" id="PTHR38682">
    <property type="entry name" value="V-TYPE ATP SYNTHASE SUBUNIT C"/>
    <property type="match status" value="1"/>
</dbReference>
<dbReference type="Pfam" id="PF01992">
    <property type="entry name" value="vATP-synt_AC39"/>
    <property type="match status" value="1"/>
</dbReference>
<accession>A0A9D2B8K7</accession>
<dbReference type="Gene3D" id="1.10.132.50">
    <property type="entry name" value="ATP synthase (C/AC39) subunit, domain 3"/>
    <property type="match status" value="3"/>
</dbReference>
<dbReference type="InterPro" id="IPR050873">
    <property type="entry name" value="V-ATPase_V0D/AC39_subunit"/>
</dbReference>
<name>A0A9D2B8K7_9FIRM</name>
<dbReference type="EMBL" id="DXES01000178">
    <property type="protein sequence ID" value="HIX66267.1"/>
    <property type="molecule type" value="Genomic_DNA"/>
</dbReference>
<dbReference type="Proteomes" id="UP000886800">
    <property type="component" value="Unassembled WGS sequence"/>
</dbReference>